<evidence type="ECO:0000313" key="1">
    <source>
        <dbReference type="EMBL" id="GEA79558.1"/>
    </source>
</evidence>
<sequence length="256" mass="28279">MTLDRREVVSLEIPAGLATVWEHLREPALVGRWYGPDAGGQDPGARAFVETAIERRDVEHDSTTHTLTWPNHDVLRVSAAAHAPHRTRLVVTRRSHDALPVRFDGNMDEVDERWIADVHQLQFALTHQPGKDRRTLVVQDADAGERRTRLLDRLGLHGVRGVPVGGNLQAQRPDGSMLGGTLLYKTDHQVGVRLHGPSDSLLVVLETPIGAHPPHGTVTAVLSVYGVQDDEFAEVAARWQAWWRSVGVHEPLVTTG</sequence>
<dbReference type="SUPFAM" id="SSF55961">
    <property type="entry name" value="Bet v1-like"/>
    <property type="match status" value="1"/>
</dbReference>
<name>A0A4Y3K9A9_CELUD</name>
<reference evidence="1 2" key="1">
    <citation type="submission" date="2019-06" db="EMBL/GenBank/DDBJ databases">
        <title>Whole genome shotgun sequence of Cellulomonas uda NBRC 3747.</title>
        <authorList>
            <person name="Hosoyama A."/>
            <person name="Uohara A."/>
            <person name="Ohji S."/>
            <person name="Ichikawa N."/>
        </authorList>
    </citation>
    <scope>NUCLEOTIDE SEQUENCE [LARGE SCALE GENOMIC DNA]</scope>
    <source>
        <strain evidence="1 2">NBRC 3747</strain>
    </source>
</reference>
<proteinExistence type="predicted"/>
<evidence type="ECO:0008006" key="3">
    <source>
        <dbReference type="Google" id="ProtNLM"/>
    </source>
</evidence>
<accession>A0A4Y3K9A9</accession>
<comment type="caution">
    <text evidence="1">The sequence shown here is derived from an EMBL/GenBank/DDBJ whole genome shotgun (WGS) entry which is preliminary data.</text>
</comment>
<dbReference type="Proteomes" id="UP000315842">
    <property type="component" value="Unassembled WGS sequence"/>
</dbReference>
<evidence type="ECO:0000313" key="2">
    <source>
        <dbReference type="Proteomes" id="UP000315842"/>
    </source>
</evidence>
<dbReference type="RefSeq" id="WP_141317680.1">
    <property type="nucleotide sequence ID" value="NZ_BJLP01000001.1"/>
</dbReference>
<protein>
    <recommendedName>
        <fullName evidence="3">Activator of HSP90 ATPase</fullName>
    </recommendedName>
</protein>
<dbReference type="EMBL" id="BJLP01000001">
    <property type="protein sequence ID" value="GEA79558.1"/>
    <property type="molecule type" value="Genomic_DNA"/>
</dbReference>
<gene>
    <name evidence="1" type="ORF">CUD01_00020</name>
</gene>
<organism evidence="1 2">
    <name type="scientific">Cellulomonas uda</name>
    <dbReference type="NCBI Taxonomy" id="1714"/>
    <lineage>
        <taxon>Bacteria</taxon>
        <taxon>Bacillati</taxon>
        <taxon>Actinomycetota</taxon>
        <taxon>Actinomycetes</taxon>
        <taxon>Micrococcales</taxon>
        <taxon>Cellulomonadaceae</taxon>
        <taxon>Cellulomonas</taxon>
    </lineage>
</organism>
<dbReference type="AlphaFoldDB" id="A0A4Y3K9A9"/>
<keyword evidence="2" id="KW-1185">Reference proteome</keyword>